<dbReference type="AlphaFoldDB" id="A0A2G3AL39"/>
<reference evidence="2 3" key="2">
    <citation type="journal article" date="2017" name="Genome Biol.">
        <title>New reference genome sequences of hot pepper reveal the massive evolution of plant disease-resistance genes by retroduplication.</title>
        <authorList>
            <person name="Kim S."/>
            <person name="Park J."/>
            <person name="Yeom S.I."/>
            <person name="Kim Y.M."/>
            <person name="Seo E."/>
            <person name="Kim K.T."/>
            <person name="Kim M.S."/>
            <person name="Lee J.M."/>
            <person name="Cheong K."/>
            <person name="Shin H.S."/>
            <person name="Kim S.B."/>
            <person name="Han K."/>
            <person name="Lee J."/>
            <person name="Park M."/>
            <person name="Lee H.A."/>
            <person name="Lee H.Y."/>
            <person name="Lee Y."/>
            <person name="Oh S."/>
            <person name="Lee J.H."/>
            <person name="Choi E."/>
            <person name="Choi E."/>
            <person name="Lee S.E."/>
            <person name="Jeon J."/>
            <person name="Kim H."/>
            <person name="Choi G."/>
            <person name="Song H."/>
            <person name="Lee J."/>
            <person name="Lee S.C."/>
            <person name="Kwon J.K."/>
            <person name="Lee H.Y."/>
            <person name="Koo N."/>
            <person name="Hong Y."/>
            <person name="Kim R.W."/>
            <person name="Kang W.H."/>
            <person name="Huh J.H."/>
            <person name="Kang B.C."/>
            <person name="Yang T.J."/>
            <person name="Lee Y.H."/>
            <person name="Bennetzen J.L."/>
            <person name="Choi D."/>
        </authorList>
    </citation>
    <scope>NUCLEOTIDE SEQUENCE [LARGE SCALE GENOMIC DNA]</scope>
    <source>
        <strain evidence="3">cv. CM334</strain>
    </source>
</reference>
<name>A0A2G3AL39_CAPAN</name>
<dbReference type="PANTHER" id="PTHR48186:SF1">
    <property type="entry name" value="TPX2 C-TERMINAL DOMAIN-CONTAINING PROTEIN"/>
    <property type="match status" value="1"/>
</dbReference>
<evidence type="ECO:0000313" key="2">
    <source>
        <dbReference type="EMBL" id="PHT94942.1"/>
    </source>
</evidence>
<dbReference type="EMBL" id="AYRZ02000001">
    <property type="protein sequence ID" value="PHT94942.1"/>
    <property type="molecule type" value="Genomic_DNA"/>
</dbReference>
<keyword evidence="3" id="KW-1185">Reference proteome</keyword>
<organism evidence="2 3">
    <name type="scientific">Capsicum annuum</name>
    <name type="common">Capsicum pepper</name>
    <dbReference type="NCBI Taxonomy" id="4072"/>
    <lineage>
        <taxon>Eukaryota</taxon>
        <taxon>Viridiplantae</taxon>
        <taxon>Streptophyta</taxon>
        <taxon>Embryophyta</taxon>
        <taxon>Tracheophyta</taxon>
        <taxon>Spermatophyta</taxon>
        <taxon>Magnoliopsida</taxon>
        <taxon>eudicotyledons</taxon>
        <taxon>Gunneridae</taxon>
        <taxon>Pentapetalae</taxon>
        <taxon>asterids</taxon>
        <taxon>lamiids</taxon>
        <taxon>Solanales</taxon>
        <taxon>Solanaceae</taxon>
        <taxon>Solanoideae</taxon>
        <taxon>Capsiceae</taxon>
        <taxon>Capsicum</taxon>
    </lineage>
</organism>
<reference evidence="2 3" key="1">
    <citation type="journal article" date="2014" name="Nat. Genet.">
        <title>Genome sequence of the hot pepper provides insights into the evolution of pungency in Capsicum species.</title>
        <authorList>
            <person name="Kim S."/>
            <person name="Park M."/>
            <person name="Yeom S.I."/>
            <person name="Kim Y.M."/>
            <person name="Lee J.M."/>
            <person name="Lee H.A."/>
            <person name="Seo E."/>
            <person name="Choi J."/>
            <person name="Cheong K."/>
            <person name="Kim K.T."/>
            <person name="Jung K."/>
            <person name="Lee G.W."/>
            <person name="Oh S.K."/>
            <person name="Bae C."/>
            <person name="Kim S.B."/>
            <person name="Lee H.Y."/>
            <person name="Kim S.Y."/>
            <person name="Kim M.S."/>
            <person name="Kang B.C."/>
            <person name="Jo Y.D."/>
            <person name="Yang H.B."/>
            <person name="Jeong H.J."/>
            <person name="Kang W.H."/>
            <person name="Kwon J.K."/>
            <person name="Shin C."/>
            <person name="Lim J.Y."/>
            <person name="Park J.H."/>
            <person name="Huh J.H."/>
            <person name="Kim J.S."/>
            <person name="Kim B.D."/>
            <person name="Cohen O."/>
            <person name="Paran I."/>
            <person name="Suh M.C."/>
            <person name="Lee S.B."/>
            <person name="Kim Y.K."/>
            <person name="Shin Y."/>
            <person name="Noh S.J."/>
            <person name="Park J."/>
            <person name="Seo Y.S."/>
            <person name="Kwon S.Y."/>
            <person name="Kim H.A."/>
            <person name="Park J.M."/>
            <person name="Kim H.J."/>
            <person name="Choi S.B."/>
            <person name="Bosland P.W."/>
            <person name="Reeves G."/>
            <person name="Jo S.H."/>
            <person name="Lee B.W."/>
            <person name="Cho H.T."/>
            <person name="Choi H.S."/>
            <person name="Lee M.S."/>
            <person name="Yu Y."/>
            <person name="Do Choi Y."/>
            <person name="Park B.S."/>
            <person name="van Deynze A."/>
            <person name="Ashrafi H."/>
            <person name="Hill T."/>
            <person name="Kim W.T."/>
            <person name="Pai H.S."/>
            <person name="Ahn H.K."/>
            <person name="Yeam I."/>
            <person name="Giovannoni J.J."/>
            <person name="Rose J.K."/>
            <person name="Sorensen I."/>
            <person name="Lee S.J."/>
            <person name="Kim R.W."/>
            <person name="Choi I.Y."/>
            <person name="Choi B.S."/>
            <person name="Lim J.S."/>
            <person name="Lee Y.H."/>
            <person name="Choi D."/>
        </authorList>
    </citation>
    <scope>NUCLEOTIDE SEQUENCE [LARGE SCALE GENOMIC DNA]</scope>
    <source>
        <strain evidence="3">cv. CM334</strain>
    </source>
</reference>
<protein>
    <submittedName>
        <fullName evidence="2">Uncharacterized protein</fullName>
    </submittedName>
</protein>
<dbReference type="Gramene" id="PHT94942">
    <property type="protein sequence ID" value="PHT94942"/>
    <property type="gene ID" value="T459_02824"/>
</dbReference>
<dbReference type="Proteomes" id="UP000222542">
    <property type="component" value="Unassembled WGS sequence"/>
</dbReference>
<comment type="caution">
    <text evidence="2">The sequence shown here is derived from an EMBL/GenBank/DDBJ whole genome shotgun (WGS) entry which is preliminary data.</text>
</comment>
<evidence type="ECO:0000256" key="1">
    <source>
        <dbReference type="SAM" id="MobiDB-lite"/>
    </source>
</evidence>
<feature type="region of interest" description="Disordered" evidence="1">
    <location>
        <begin position="65"/>
        <end position="85"/>
    </location>
</feature>
<feature type="compositionally biased region" description="Basic and acidic residues" evidence="1">
    <location>
        <begin position="65"/>
        <end position="79"/>
    </location>
</feature>
<dbReference type="PANTHER" id="PTHR48186">
    <property type="entry name" value="NB-ARC DOMAIN-CONTAINING PROTEIN"/>
    <property type="match status" value="1"/>
</dbReference>
<proteinExistence type="predicted"/>
<sequence>MAASSRKRMSLNVSTKRVQIAPPVAKETESVSDMKKFKSSKRKYEERLAEKSEAKRRIVLVDFHHMPKPAKDPPVPKRCWDKRRF</sequence>
<evidence type="ECO:0000313" key="3">
    <source>
        <dbReference type="Proteomes" id="UP000222542"/>
    </source>
</evidence>
<accession>A0A2G3AL39</accession>
<gene>
    <name evidence="2" type="ORF">T459_02824</name>
</gene>